<evidence type="ECO:0000313" key="2">
    <source>
        <dbReference type="Proteomes" id="UP001359485"/>
    </source>
</evidence>
<keyword evidence="2" id="KW-1185">Reference proteome</keyword>
<evidence type="ECO:0000313" key="1">
    <source>
        <dbReference type="EMBL" id="KAK6624074.1"/>
    </source>
</evidence>
<dbReference type="Proteomes" id="UP001359485">
    <property type="component" value="Unassembled WGS sequence"/>
</dbReference>
<name>A0ABR1ANX9_POLSC</name>
<gene>
    <name evidence="1" type="ORF">RUM44_010932</name>
</gene>
<reference evidence="1 2" key="1">
    <citation type="submission" date="2023-09" db="EMBL/GenBank/DDBJ databases">
        <title>Genomes of two closely related lineages of the louse Polyplax serrata with different host specificities.</title>
        <authorList>
            <person name="Martinu J."/>
            <person name="Tarabai H."/>
            <person name="Stefka J."/>
            <person name="Hypsa V."/>
        </authorList>
    </citation>
    <scope>NUCLEOTIDE SEQUENCE [LARGE SCALE GENOMIC DNA]</scope>
    <source>
        <strain evidence="1">98ZLc_SE</strain>
    </source>
</reference>
<accession>A0ABR1ANX9</accession>
<sequence>MKCNPTNPCVEHYTSFLAFQGVMKVQTRQTVHPKDNTRQVINGETRRNSVGIEEPHGTEVEEKKLKNNFVATLKGKTETETRNENFLQERRDHFAKWIISHTINSSLYSVLMSTLRVYTDTITKKHFETQWILLEEMAVKLLFAATDLFLTANKIFTDLRLEFATGKRRSGCVENCKNCVYIYVRTLV</sequence>
<proteinExistence type="predicted"/>
<comment type="caution">
    <text evidence="1">The sequence shown here is derived from an EMBL/GenBank/DDBJ whole genome shotgun (WGS) entry which is preliminary data.</text>
</comment>
<dbReference type="EMBL" id="JAWJWF010000046">
    <property type="protein sequence ID" value="KAK6624074.1"/>
    <property type="molecule type" value="Genomic_DNA"/>
</dbReference>
<protein>
    <submittedName>
        <fullName evidence="1">Uncharacterized protein</fullName>
    </submittedName>
</protein>
<organism evidence="1 2">
    <name type="scientific">Polyplax serrata</name>
    <name type="common">Common mouse louse</name>
    <dbReference type="NCBI Taxonomy" id="468196"/>
    <lineage>
        <taxon>Eukaryota</taxon>
        <taxon>Metazoa</taxon>
        <taxon>Ecdysozoa</taxon>
        <taxon>Arthropoda</taxon>
        <taxon>Hexapoda</taxon>
        <taxon>Insecta</taxon>
        <taxon>Pterygota</taxon>
        <taxon>Neoptera</taxon>
        <taxon>Paraneoptera</taxon>
        <taxon>Psocodea</taxon>
        <taxon>Troctomorpha</taxon>
        <taxon>Phthiraptera</taxon>
        <taxon>Anoplura</taxon>
        <taxon>Polyplacidae</taxon>
        <taxon>Polyplax</taxon>
    </lineage>
</organism>